<evidence type="ECO:0000313" key="1">
    <source>
        <dbReference type="EMBL" id="JAH18668.1"/>
    </source>
</evidence>
<reference evidence="1" key="2">
    <citation type="journal article" date="2015" name="Fish Shellfish Immunol.">
        <title>Early steps in the European eel (Anguilla anguilla)-Vibrio vulnificus interaction in the gills: Role of the RtxA13 toxin.</title>
        <authorList>
            <person name="Callol A."/>
            <person name="Pajuelo D."/>
            <person name="Ebbesson L."/>
            <person name="Teles M."/>
            <person name="MacKenzie S."/>
            <person name="Amaro C."/>
        </authorList>
    </citation>
    <scope>NUCLEOTIDE SEQUENCE</scope>
</reference>
<sequence length="41" mass="4855">MHAYVRQCDCVVYLSTNVSLAYRQTQSYCFLSHSLSQKYFI</sequence>
<protein>
    <submittedName>
        <fullName evidence="1">Uncharacterized protein</fullName>
    </submittedName>
</protein>
<name>A0A0E9QRB8_ANGAN</name>
<dbReference type="AlphaFoldDB" id="A0A0E9QRB8"/>
<accession>A0A0E9QRB8</accession>
<dbReference type="EMBL" id="GBXM01089909">
    <property type="protein sequence ID" value="JAH18668.1"/>
    <property type="molecule type" value="Transcribed_RNA"/>
</dbReference>
<organism evidence="1">
    <name type="scientific">Anguilla anguilla</name>
    <name type="common">European freshwater eel</name>
    <name type="synonym">Muraena anguilla</name>
    <dbReference type="NCBI Taxonomy" id="7936"/>
    <lineage>
        <taxon>Eukaryota</taxon>
        <taxon>Metazoa</taxon>
        <taxon>Chordata</taxon>
        <taxon>Craniata</taxon>
        <taxon>Vertebrata</taxon>
        <taxon>Euteleostomi</taxon>
        <taxon>Actinopterygii</taxon>
        <taxon>Neopterygii</taxon>
        <taxon>Teleostei</taxon>
        <taxon>Anguilliformes</taxon>
        <taxon>Anguillidae</taxon>
        <taxon>Anguilla</taxon>
    </lineage>
</organism>
<reference evidence="1" key="1">
    <citation type="submission" date="2014-11" db="EMBL/GenBank/DDBJ databases">
        <authorList>
            <person name="Amaro Gonzalez C."/>
        </authorList>
    </citation>
    <scope>NUCLEOTIDE SEQUENCE</scope>
</reference>
<proteinExistence type="predicted"/>